<keyword evidence="5 8" id="KW-0418">Kinase</keyword>
<dbReference type="InterPro" id="IPR000023">
    <property type="entry name" value="Phosphofructokinase_dom"/>
</dbReference>
<comment type="function">
    <text evidence="2 8">Catalyzes the phosphorylation of D-fructose 6-phosphate, the first committing step of glycolysis. Uses inorganic phosphate (PPi) as phosphoryl donor instead of ATP like common ATP-dependent phosphofructokinases (ATP-PFKs), which renders the reaction reversible, and can thus function both in glycolysis and gluconeogenesis. Consistently, PPi-PFK can replace the enzymes of both the forward (ATP-PFK) and reverse (fructose-bisphosphatase (FBPase)) reactions.</text>
</comment>
<comment type="caution">
    <text evidence="10">The sequence shown here is derived from an EMBL/GenBank/DDBJ whole genome shotgun (WGS) entry which is preliminary data.</text>
</comment>
<keyword evidence="6 8" id="KW-0460">Magnesium</keyword>
<dbReference type="GO" id="GO:0047334">
    <property type="term" value="F:diphosphate-fructose-6-phosphate 1-phosphotransferase activity"/>
    <property type="evidence" value="ECO:0007669"/>
    <property type="project" value="UniProtKB-EC"/>
</dbReference>
<accession>A0A3A4RAJ1</accession>
<sequence length="403" mass="43933">MGSIRGNAVIGQSGGPTCVINQSLVGVIEEAHKSPIIENLYGALHGVNGIMNENFIELLKENQASLDRVAITPSAALGSVRKKVTPDDCAKIFEVFKKYDIRYFFYIGGNDSAETANIVNELAKSANYELRTFHIPKTIDNDLLVTDHCPGYGSAARFVGLAFMGDNYDNLSLKGIKINVVMGRHAGYLTAASRIARQDPDDAPHLIYVPERAFSEEKFLSDVQNVYDKHGRAIIAVAEGIADANHNPIGATNEVDSHGNVQLSGTGALGDYLSALVKKNLGSKLRVRADTFGYLQRSFPGCISEVDAREARQVGRDAVRFALAEDQDGSVIMKRTGNGANYAIETALTPLKNLAKNTKSLEDEYIGENANDINESFLDYVLPLVGEIPNLGKLQKYHLRKQQ</sequence>
<dbReference type="PANTHER" id="PTHR45770">
    <property type="entry name" value="ATP-DEPENDENT 6-PHOSPHOFRUCTOKINASE 1"/>
    <property type="match status" value="1"/>
</dbReference>
<feature type="binding site" evidence="8">
    <location>
        <begin position="182"/>
        <end position="184"/>
    </location>
    <ligand>
        <name>substrate</name>
    </ligand>
</feature>
<evidence type="ECO:0000256" key="7">
    <source>
        <dbReference type="ARBA" id="ARBA00048072"/>
    </source>
</evidence>
<feature type="active site" description="Proton acceptor" evidence="8">
    <location>
        <position position="140"/>
    </location>
</feature>
<dbReference type="InterPro" id="IPR050929">
    <property type="entry name" value="PFKA"/>
</dbReference>
<feature type="binding site" evidence="8">
    <location>
        <begin position="294"/>
        <end position="297"/>
    </location>
    <ligand>
        <name>substrate</name>
    </ligand>
</feature>
<name>A0A3A4RAJ1_9BACT</name>
<dbReference type="Pfam" id="PF00365">
    <property type="entry name" value="PFK"/>
    <property type="match status" value="1"/>
</dbReference>
<dbReference type="InterPro" id="IPR022953">
    <property type="entry name" value="ATP_PFK"/>
</dbReference>
<evidence type="ECO:0000256" key="1">
    <source>
        <dbReference type="ARBA" id="ARBA00001946"/>
    </source>
</evidence>
<feature type="binding site" evidence="8">
    <location>
        <begin position="138"/>
        <end position="140"/>
    </location>
    <ligand>
        <name>substrate</name>
    </ligand>
</feature>
<keyword evidence="4 8" id="KW-0479">Metal-binding</keyword>
<dbReference type="SUPFAM" id="SSF53784">
    <property type="entry name" value="Phosphofructokinase"/>
    <property type="match status" value="1"/>
</dbReference>
<keyword evidence="8" id="KW-0963">Cytoplasm</keyword>
<dbReference type="InterPro" id="IPR035966">
    <property type="entry name" value="PKF_sf"/>
</dbReference>
<evidence type="ECO:0000256" key="8">
    <source>
        <dbReference type="HAMAP-Rule" id="MF_01978"/>
    </source>
</evidence>
<evidence type="ECO:0000259" key="9">
    <source>
        <dbReference type="Pfam" id="PF00365"/>
    </source>
</evidence>
<comment type="catalytic activity">
    <reaction evidence="7 8">
        <text>beta-D-fructose 6-phosphate + diphosphate = beta-D-fructose 1,6-bisphosphate + phosphate + H(+)</text>
        <dbReference type="Rhea" id="RHEA:13613"/>
        <dbReference type="ChEBI" id="CHEBI:15378"/>
        <dbReference type="ChEBI" id="CHEBI:32966"/>
        <dbReference type="ChEBI" id="CHEBI:33019"/>
        <dbReference type="ChEBI" id="CHEBI:43474"/>
        <dbReference type="ChEBI" id="CHEBI:57634"/>
        <dbReference type="EC" id="2.7.1.90"/>
    </reaction>
</comment>
<dbReference type="Gene3D" id="3.40.50.450">
    <property type="match status" value="1"/>
</dbReference>
<dbReference type="Proteomes" id="UP000266426">
    <property type="component" value="Unassembled WGS sequence"/>
</dbReference>
<feature type="binding site" evidence="8">
    <location>
        <position position="15"/>
    </location>
    <ligand>
        <name>diphosphate</name>
        <dbReference type="ChEBI" id="CHEBI:33019"/>
    </ligand>
</feature>
<dbReference type="GO" id="GO:0005737">
    <property type="term" value="C:cytoplasm"/>
    <property type="evidence" value="ECO:0007669"/>
    <property type="project" value="UniProtKB-SubCell"/>
</dbReference>
<evidence type="ECO:0000256" key="3">
    <source>
        <dbReference type="ARBA" id="ARBA00022679"/>
    </source>
</evidence>
<evidence type="ECO:0000256" key="4">
    <source>
        <dbReference type="ARBA" id="ARBA00022723"/>
    </source>
</evidence>
<comment type="activity regulation">
    <text evidence="8">Non-allosteric.</text>
</comment>
<dbReference type="HAMAP" id="MF_01978">
    <property type="entry name" value="Phosphofructokinase_II_B2"/>
    <property type="match status" value="1"/>
</dbReference>
<dbReference type="InterPro" id="IPR011404">
    <property type="entry name" value="PPi-PFK"/>
</dbReference>
<evidence type="ECO:0000313" key="11">
    <source>
        <dbReference type="Proteomes" id="UP000266426"/>
    </source>
</evidence>
<gene>
    <name evidence="8" type="primary">pfp</name>
    <name evidence="10" type="ORF">C4541_06315</name>
</gene>
<dbReference type="GO" id="GO:0003872">
    <property type="term" value="F:6-phosphofructokinase activity"/>
    <property type="evidence" value="ECO:0007669"/>
    <property type="project" value="UniProtKB-UniRule"/>
</dbReference>
<evidence type="ECO:0000256" key="6">
    <source>
        <dbReference type="ARBA" id="ARBA00022842"/>
    </source>
</evidence>
<evidence type="ECO:0000256" key="5">
    <source>
        <dbReference type="ARBA" id="ARBA00022777"/>
    </source>
</evidence>
<reference evidence="10 11" key="1">
    <citation type="journal article" date="2017" name="ISME J.">
        <title>Energy and carbon metabolisms in a deep terrestrial subsurface fluid microbial community.</title>
        <authorList>
            <person name="Momper L."/>
            <person name="Jungbluth S.P."/>
            <person name="Lee M.D."/>
            <person name="Amend J.P."/>
        </authorList>
    </citation>
    <scope>NUCLEOTIDE SEQUENCE [LARGE SCALE GENOMIC DNA]</scope>
    <source>
        <strain evidence="10">SURF_26</strain>
    </source>
</reference>
<evidence type="ECO:0000313" key="10">
    <source>
        <dbReference type="EMBL" id="RJP59338.1"/>
    </source>
</evidence>
<feature type="site" description="Important for catalytic activity; stabilizes the transition state when the phosphoryl donor is PPi" evidence="8">
    <location>
        <position position="137"/>
    </location>
</feature>
<comment type="subunit">
    <text evidence="8">Homodimer.</text>
</comment>
<protein>
    <recommendedName>
        <fullName evidence="8">Pyrophosphate--fructose 6-phosphate 1-phosphotransferase</fullName>
        <ecNumber evidence="8">2.7.1.90</ecNumber>
    </recommendedName>
    <alternativeName>
        <fullName evidence="8">6-phosphofructokinase, pyrophosphate dependent</fullName>
    </alternativeName>
    <alternativeName>
        <fullName evidence="8">PPi-dependent phosphofructokinase</fullName>
        <shortName evidence="8">PPi-PFK</shortName>
    </alternativeName>
    <alternativeName>
        <fullName evidence="8">Pyrophosphate-dependent 6-phosphofructose-1-kinase</fullName>
    </alternativeName>
</protein>
<dbReference type="UniPathway" id="UPA00109">
    <property type="reaction ID" value="UER00182"/>
</dbReference>
<dbReference type="EMBL" id="QZJZ01000051">
    <property type="protein sequence ID" value="RJP59338.1"/>
    <property type="molecule type" value="Genomic_DNA"/>
</dbReference>
<feature type="site" description="Important for catalytic activity and substrate specificity; stabilizes the transition state when the phosphoryl donor is PPi; prevents ATP from binding by mimicking the alpha-phosphate group of ATP" evidence="8">
    <location>
        <position position="111"/>
    </location>
</feature>
<feature type="binding site" evidence="8">
    <location>
        <position position="239"/>
    </location>
    <ligand>
        <name>substrate</name>
    </ligand>
</feature>
<dbReference type="NCBIfam" id="NF010675">
    <property type="entry name" value="PRK14072.1"/>
    <property type="match status" value="1"/>
</dbReference>
<comment type="pathway">
    <text evidence="8">Carbohydrate degradation; glycolysis; D-glyceraldehyde 3-phosphate and glycerone phosphate from D-glucose: step 3/4.</text>
</comment>
<dbReference type="PIRSF" id="PIRSF036483">
    <property type="entry name" value="PFK_XF0274"/>
    <property type="match status" value="1"/>
</dbReference>
<comment type="subcellular location">
    <subcellularLocation>
        <location evidence="8">Cytoplasm</location>
    </subcellularLocation>
</comment>
<keyword evidence="3 8" id="KW-0808">Transferase</keyword>
<dbReference type="PRINTS" id="PR00476">
    <property type="entry name" value="PHFRCTKINASE"/>
</dbReference>
<feature type="binding site" evidence="8">
    <location>
        <position position="110"/>
    </location>
    <ligand>
        <name>Mg(2+)</name>
        <dbReference type="ChEBI" id="CHEBI:18420"/>
        <note>catalytic</note>
    </ligand>
</feature>
<dbReference type="GO" id="GO:0006002">
    <property type="term" value="P:fructose 6-phosphate metabolic process"/>
    <property type="evidence" value="ECO:0007669"/>
    <property type="project" value="InterPro"/>
</dbReference>
<organism evidence="10 11">
    <name type="scientific">Candidatus Auribacter fodinae</name>
    <dbReference type="NCBI Taxonomy" id="2093366"/>
    <lineage>
        <taxon>Bacteria</taxon>
        <taxon>Pseudomonadati</taxon>
        <taxon>Candidatus Auribacterota</taxon>
        <taxon>Candidatus Auribacteria</taxon>
        <taxon>Candidatus Auribacterales</taxon>
        <taxon>Candidatus Auribacteraceae</taxon>
        <taxon>Candidatus Auribacter</taxon>
    </lineage>
</organism>
<proteinExistence type="inferred from homology"/>
<dbReference type="AlphaFoldDB" id="A0A3A4RAJ1"/>
<comment type="cofactor">
    <cofactor evidence="1 8">
        <name>Mg(2+)</name>
        <dbReference type="ChEBI" id="CHEBI:18420"/>
    </cofactor>
</comment>
<comment type="similarity">
    <text evidence="8">Belongs to the phosphofructokinase type A (PFKA) family. PPi-dependent PFK group II subfamily. Clade 'B2' sub-subfamily.</text>
</comment>
<evidence type="ECO:0000256" key="2">
    <source>
        <dbReference type="ARBA" id="ARBA00003138"/>
    </source>
</evidence>
<dbReference type="Gene3D" id="3.40.50.460">
    <property type="entry name" value="Phosphofructokinase domain"/>
    <property type="match status" value="1"/>
</dbReference>
<keyword evidence="8" id="KW-0324">Glycolysis</keyword>
<feature type="domain" description="Phosphofructokinase" evidence="9">
    <location>
        <begin position="9"/>
        <end position="320"/>
    </location>
</feature>
<dbReference type="GO" id="GO:0046872">
    <property type="term" value="F:metal ion binding"/>
    <property type="evidence" value="ECO:0007669"/>
    <property type="project" value="UniProtKB-KW"/>
</dbReference>
<dbReference type="EC" id="2.7.1.90" evidence="8"/>